<accession>A0AAV2R3T8</accession>
<comment type="caution">
    <text evidence="5">The sequence shown here is derived from an EMBL/GenBank/DDBJ whole genome shotgun (WGS) entry which is preliminary data.</text>
</comment>
<organism evidence="5 6">
    <name type="scientific">Meganyctiphanes norvegica</name>
    <name type="common">Northern krill</name>
    <name type="synonym">Thysanopoda norvegica</name>
    <dbReference type="NCBI Taxonomy" id="48144"/>
    <lineage>
        <taxon>Eukaryota</taxon>
        <taxon>Metazoa</taxon>
        <taxon>Ecdysozoa</taxon>
        <taxon>Arthropoda</taxon>
        <taxon>Crustacea</taxon>
        <taxon>Multicrustacea</taxon>
        <taxon>Malacostraca</taxon>
        <taxon>Eumalacostraca</taxon>
        <taxon>Eucarida</taxon>
        <taxon>Euphausiacea</taxon>
        <taxon>Euphausiidae</taxon>
        <taxon>Meganyctiphanes</taxon>
    </lineage>
</organism>
<dbReference type="Proteomes" id="UP001497623">
    <property type="component" value="Unassembled WGS sequence"/>
</dbReference>
<keyword evidence="6" id="KW-1185">Reference proteome</keyword>
<comment type="function">
    <text evidence="1">This hormone adapts the animal to light backgrounds by stimulating concentration of the pigment of its red body-chromatophores.</text>
</comment>
<dbReference type="AlphaFoldDB" id="A0AAV2R3T8"/>
<dbReference type="PROSITE" id="PS00256">
    <property type="entry name" value="AKH"/>
    <property type="match status" value="1"/>
</dbReference>
<dbReference type="GO" id="GO:0031409">
    <property type="term" value="F:pigment binding"/>
    <property type="evidence" value="ECO:0007669"/>
    <property type="project" value="UniProtKB-KW"/>
</dbReference>
<evidence type="ECO:0000256" key="3">
    <source>
        <dbReference type="ARBA" id="ARBA00022474"/>
    </source>
</evidence>
<evidence type="ECO:0000256" key="4">
    <source>
        <dbReference type="ARBA" id="ARBA00022525"/>
    </source>
</evidence>
<protein>
    <submittedName>
        <fullName evidence="5">Uncharacterized protein</fullName>
    </submittedName>
</protein>
<dbReference type="GO" id="GO:0005179">
    <property type="term" value="F:hormone activity"/>
    <property type="evidence" value="ECO:0007669"/>
    <property type="project" value="InterPro"/>
</dbReference>
<evidence type="ECO:0000256" key="2">
    <source>
        <dbReference type="ARBA" id="ARBA00004613"/>
    </source>
</evidence>
<evidence type="ECO:0000256" key="1">
    <source>
        <dbReference type="ARBA" id="ARBA00002463"/>
    </source>
</evidence>
<comment type="subcellular location">
    <subcellularLocation>
        <location evidence="2">Secreted</location>
    </subcellularLocation>
</comment>
<name>A0AAV2R3T8_MEGNR</name>
<dbReference type="GO" id="GO:0005576">
    <property type="term" value="C:extracellular region"/>
    <property type="evidence" value="ECO:0007669"/>
    <property type="project" value="UniProtKB-SubCell"/>
</dbReference>
<keyword evidence="4" id="KW-0964">Secreted</keyword>
<dbReference type="InterPro" id="IPR002047">
    <property type="entry name" value="Adipokinetic_hormone_CS"/>
</dbReference>
<gene>
    <name evidence="5" type="ORF">MNOR_LOCUS19718</name>
</gene>
<proteinExistence type="predicted"/>
<keyword evidence="3" id="KW-0608">Pigment</keyword>
<evidence type="ECO:0000313" key="6">
    <source>
        <dbReference type="Proteomes" id="UP001497623"/>
    </source>
</evidence>
<feature type="non-terminal residue" evidence="5">
    <location>
        <position position="1"/>
    </location>
</feature>
<dbReference type="EMBL" id="CAXKWB010014801">
    <property type="protein sequence ID" value="CAL4111773.1"/>
    <property type="molecule type" value="Genomic_DNA"/>
</dbReference>
<evidence type="ECO:0000313" key="5">
    <source>
        <dbReference type="EMBL" id="CAL4111773.1"/>
    </source>
</evidence>
<reference evidence="5 6" key="1">
    <citation type="submission" date="2024-05" db="EMBL/GenBank/DDBJ databases">
        <authorList>
            <person name="Wallberg A."/>
        </authorList>
    </citation>
    <scope>NUCLEOTIDE SEQUENCE [LARGE SCALE GENOMIC DNA]</scope>
</reference>
<sequence>TCRSTINSNTISSSSNIMRSLSLVLLLTAVYLALLAPEGARSQVTFSRSWRPQGKRAVFPGAPGAATAGVTTQRKALQQSLDGCGTERLETIAQVANTIDVMMQKQIFEMS</sequence>